<dbReference type="InterPro" id="IPR003439">
    <property type="entry name" value="ABC_transporter-like_ATP-bd"/>
</dbReference>
<evidence type="ECO:0000256" key="2">
    <source>
        <dbReference type="ARBA" id="ARBA00022741"/>
    </source>
</evidence>
<evidence type="ECO:0000256" key="3">
    <source>
        <dbReference type="ARBA" id="ARBA00022840"/>
    </source>
</evidence>
<dbReference type="InterPro" id="IPR027417">
    <property type="entry name" value="P-loop_NTPase"/>
</dbReference>
<dbReference type="InterPro" id="IPR003593">
    <property type="entry name" value="AAA+_ATPase"/>
</dbReference>
<proteinExistence type="inferred from homology"/>
<keyword evidence="6" id="KW-1185">Reference proteome</keyword>
<accession>A0ABQ5TGP6</accession>
<evidence type="ECO:0000313" key="5">
    <source>
        <dbReference type="EMBL" id="GLO65416.1"/>
    </source>
</evidence>
<name>A0ABQ5TGP6_9BACI</name>
<dbReference type="EMBL" id="BSKO01000001">
    <property type="protein sequence ID" value="GLO65416.1"/>
    <property type="molecule type" value="Genomic_DNA"/>
</dbReference>
<dbReference type="Gene3D" id="3.40.50.300">
    <property type="entry name" value="P-loop containing nucleotide triphosphate hydrolases"/>
    <property type="match status" value="1"/>
</dbReference>
<keyword evidence="3" id="KW-0067">ATP-binding</keyword>
<comment type="similarity">
    <text evidence="1">Belongs to the ABC transporter superfamily.</text>
</comment>
<gene>
    <name evidence="5" type="primary">phnL</name>
    <name evidence="5" type="ORF">MACH08_12000</name>
</gene>
<keyword evidence="2" id="KW-0547">Nucleotide-binding</keyword>
<protein>
    <submittedName>
        <fullName evidence="5">ABC transporter</fullName>
    </submittedName>
</protein>
<dbReference type="Proteomes" id="UP001275436">
    <property type="component" value="Unassembled WGS sequence"/>
</dbReference>
<organism evidence="5 6">
    <name type="scientific">Oceanobacillus kimchii</name>
    <dbReference type="NCBI Taxonomy" id="746691"/>
    <lineage>
        <taxon>Bacteria</taxon>
        <taxon>Bacillati</taxon>
        <taxon>Bacillota</taxon>
        <taxon>Bacilli</taxon>
        <taxon>Bacillales</taxon>
        <taxon>Bacillaceae</taxon>
        <taxon>Oceanobacillus</taxon>
    </lineage>
</organism>
<dbReference type="SUPFAM" id="SSF52540">
    <property type="entry name" value="P-loop containing nucleoside triphosphate hydrolases"/>
    <property type="match status" value="1"/>
</dbReference>
<comment type="caution">
    <text evidence="5">The sequence shown here is derived from an EMBL/GenBank/DDBJ whole genome shotgun (WGS) entry which is preliminary data.</text>
</comment>
<evidence type="ECO:0000256" key="1">
    <source>
        <dbReference type="ARBA" id="ARBA00005417"/>
    </source>
</evidence>
<dbReference type="InterPro" id="IPR012701">
    <property type="entry name" value="CP_lyase_PhnL"/>
</dbReference>
<evidence type="ECO:0000259" key="4">
    <source>
        <dbReference type="PROSITE" id="PS50893"/>
    </source>
</evidence>
<sequence length="239" mass="27280">MALLEVSDFGKQFINHRLQVKRQAVNNIHFKLEEGQFLGIIGKSGSGKSTILKSIYRTYLPDQGNIYFDSNHLGKIDITKISEREMIYLRKFEISYVSQFLDVLPRITCRELVEKSLQEMGVDHAIAKVEAESALTHFELDEKLWDVYPNTFSGGEKLRLNIAMATVKQPRLLLLDEPTASLDQQSKMKVREVIEKLKHSGTSLIGIFHDIEFIEGLCDSIFNMNDHQPVTTIGNTYES</sequence>
<evidence type="ECO:0000313" key="6">
    <source>
        <dbReference type="Proteomes" id="UP001275436"/>
    </source>
</evidence>
<reference evidence="5 6" key="1">
    <citation type="submission" date="2023-02" db="EMBL/GenBank/DDBJ databases">
        <title>Oceanobacillus kimchii IFOP_LL358 isolated form Alexandrium catenella lab strain.</title>
        <authorList>
            <person name="Gajardo G."/>
            <person name="Ueki S."/>
            <person name="Maruyama F."/>
        </authorList>
    </citation>
    <scope>NUCLEOTIDE SEQUENCE [LARGE SCALE GENOMIC DNA]</scope>
    <source>
        <strain evidence="5 6">IFOP_LL358</strain>
    </source>
</reference>
<dbReference type="Pfam" id="PF00005">
    <property type="entry name" value="ABC_tran"/>
    <property type="match status" value="1"/>
</dbReference>
<dbReference type="SMART" id="SM00382">
    <property type="entry name" value="AAA"/>
    <property type="match status" value="1"/>
</dbReference>
<dbReference type="PROSITE" id="PS50893">
    <property type="entry name" value="ABC_TRANSPORTER_2"/>
    <property type="match status" value="1"/>
</dbReference>
<dbReference type="PANTHER" id="PTHR42798">
    <property type="entry name" value="LIPOPROTEIN-RELEASING SYSTEM ATP-BINDING PROTEIN LOLD"/>
    <property type="match status" value="1"/>
</dbReference>
<dbReference type="RefSeq" id="WP_215064250.1">
    <property type="nucleotide sequence ID" value="NZ_BSKO01000001.1"/>
</dbReference>
<feature type="domain" description="ABC transporter" evidence="4">
    <location>
        <begin position="4"/>
        <end position="238"/>
    </location>
</feature>
<dbReference type="PANTHER" id="PTHR42798:SF7">
    <property type="entry name" value="ALPHA-D-RIBOSE 1-METHYLPHOSPHONATE 5-TRIPHOSPHATE SYNTHASE SUBUNIT PHNL"/>
    <property type="match status" value="1"/>
</dbReference>
<dbReference type="NCBIfam" id="TIGR02324">
    <property type="entry name" value="CP_lyasePhnL"/>
    <property type="match status" value="1"/>
</dbReference>